<proteinExistence type="predicted"/>
<dbReference type="Pfam" id="PF00035">
    <property type="entry name" value="dsrm"/>
    <property type="match status" value="2"/>
</dbReference>
<dbReference type="FunCoup" id="A0A0Q3FEQ2">
    <property type="interactions" value="2"/>
</dbReference>
<dbReference type="AlphaFoldDB" id="A0A0Q3FEQ2"/>
<feature type="region of interest" description="Disordered" evidence="5">
    <location>
        <begin position="288"/>
        <end position="313"/>
    </location>
</feature>
<reference evidence="7" key="2">
    <citation type="submission" date="2017-06" db="EMBL/GenBank/DDBJ databases">
        <title>WGS assembly of Brachypodium distachyon.</title>
        <authorList>
            <consortium name="The International Brachypodium Initiative"/>
            <person name="Lucas S."/>
            <person name="Harmon-Smith M."/>
            <person name="Lail K."/>
            <person name="Tice H."/>
            <person name="Grimwood J."/>
            <person name="Bruce D."/>
            <person name="Barry K."/>
            <person name="Shu S."/>
            <person name="Lindquist E."/>
            <person name="Wang M."/>
            <person name="Pitluck S."/>
            <person name="Vogel J.P."/>
            <person name="Garvin D.F."/>
            <person name="Mockler T.C."/>
            <person name="Schmutz J."/>
            <person name="Rokhsar D."/>
            <person name="Bevan M.W."/>
        </authorList>
    </citation>
    <scope>NUCLEOTIDE SEQUENCE</scope>
    <source>
        <strain evidence="7">Bd21</strain>
    </source>
</reference>
<dbReference type="EMBL" id="CM000882">
    <property type="protein sequence ID" value="KQJ98103.1"/>
    <property type="molecule type" value="Genomic_DNA"/>
</dbReference>
<keyword evidence="9" id="KW-1185">Reference proteome</keyword>
<keyword evidence="1" id="KW-0677">Repeat</keyword>
<dbReference type="OrthoDB" id="620161at2759"/>
<feature type="region of interest" description="Disordered" evidence="5">
    <location>
        <begin position="16"/>
        <end position="45"/>
    </location>
</feature>
<dbReference type="ExpressionAtlas" id="A0A0Q3FEQ2">
    <property type="expression patterns" value="baseline"/>
</dbReference>
<dbReference type="GO" id="GO:0010468">
    <property type="term" value="P:regulation of gene expression"/>
    <property type="evidence" value="ECO:0000318"/>
    <property type="project" value="GO_Central"/>
</dbReference>
<dbReference type="Gramene" id="KQJ98103">
    <property type="protein sequence ID" value="KQJ98103"/>
    <property type="gene ID" value="BRADI_3g34900v3"/>
</dbReference>
<dbReference type="Proteomes" id="UP000008810">
    <property type="component" value="Chromosome 3"/>
</dbReference>
<dbReference type="SMART" id="SM00358">
    <property type="entry name" value="DSRM"/>
    <property type="match status" value="2"/>
</dbReference>
<dbReference type="PANTHER" id="PTHR46031">
    <property type="match status" value="1"/>
</dbReference>
<dbReference type="GO" id="GO:0004525">
    <property type="term" value="F:ribonuclease III activity"/>
    <property type="evidence" value="ECO:0000318"/>
    <property type="project" value="GO_Central"/>
</dbReference>
<dbReference type="STRING" id="15368.A0A0Q3FEQ2"/>
<gene>
    <name evidence="7" type="ORF">BRADI_3g34900v3</name>
</gene>
<evidence type="ECO:0000259" key="6">
    <source>
        <dbReference type="PROSITE" id="PS50137"/>
    </source>
</evidence>
<dbReference type="EnsemblPlants" id="KQJ98103">
    <property type="protein sequence ID" value="KQJ98103"/>
    <property type="gene ID" value="BRADI_3g34900v3"/>
</dbReference>
<dbReference type="GO" id="GO:0006396">
    <property type="term" value="P:RNA processing"/>
    <property type="evidence" value="ECO:0000318"/>
    <property type="project" value="GO_Central"/>
</dbReference>
<dbReference type="InParanoid" id="A0A0Q3FEQ2"/>
<dbReference type="Gene3D" id="3.30.160.20">
    <property type="match status" value="2"/>
</dbReference>
<evidence type="ECO:0000313" key="9">
    <source>
        <dbReference type="Proteomes" id="UP000008810"/>
    </source>
</evidence>
<sequence length="313" mass="33695">MKGSARKIIFSTVSLPLRGSASSPPHRPRPTDMATAADAPPASPPAAVLPAPVPLLVDKCNYKNRLQELAQRAHQKLPVYLTEKKGDHHQPEFRSTVEVWGDQFSSARTHGRIKDAEQDAARVAYEILVAKIMDADADVTDILGLIDQDVLFCKSILNEFAVKTKATQPKYSVDRPQGVSPISLFVSSVVFDGKTYTGEAAVSKKDAEQKAARAAVKSILATKNTCMMQIIKSKENLITAITASGYNKERGDVSQENCNAPRNAISPFCPIKFVPAVGSAYPTVDQGANTIPKAGPSAQAVPGSKKRKKNITT</sequence>
<comment type="function">
    <text evidence="3">Binds double-stranded RNA.</text>
</comment>
<feature type="domain" description="DRBM" evidence="6">
    <location>
        <begin position="61"/>
        <end position="130"/>
    </location>
</feature>
<evidence type="ECO:0000256" key="1">
    <source>
        <dbReference type="ARBA" id="ARBA00022737"/>
    </source>
</evidence>
<dbReference type="InterPro" id="IPR014720">
    <property type="entry name" value="dsRBD_dom"/>
</dbReference>
<reference evidence="7 8" key="1">
    <citation type="journal article" date="2010" name="Nature">
        <title>Genome sequencing and analysis of the model grass Brachypodium distachyon.</title>
        <authorList>
            <consortium name="International Brachypodium Initiative"/>
        </authorList>
    </citation>
    <scope>NUCLEOTIDE SEQUENCE [LARGE SCALE GENOMIC DNA]</scope>
    <source>
        <strain evidence="7 8">Bd21</strain>
    </source>
</reference>
<feature type="domain" description="DRBM" evidence="6">
    <location>
        <begin position="152"/>
        <end position="221"/>
    </location>
</feature>
<organism evidence="7">
    <name type="scientific">Brachypodium distachyon</name>
    <name type="common">Purple false brome</name>
    <name type="synonym">Trachynia distachya</name>
    <dbReference type="NCBI Taxonomy" id="15368"/>
    <lineage>
        <taxon>Eukaryota</taxon>
        <taxon>Viridiplantae</taxon>
        <taxon>Streptophyta</taxon>
        <taxon>Embryophyta</taxon>
        <taxon>Tracheophyta</taxon>
        <taxon>Spermatophyta</taxon>
        <taxon>Magnoliopsida</taxon>
        <taxon>Liliopsida</taxon>
        <taxon>Poales</taxon>
        <taxon>Poaceae</taxon>
        <taxon>BOP clade</taxon>
        <taxon>Pooideae</taxon>
        <taxon>Stipodae</taxon>
        <taxon>Brachypodieae</taxon>
        <taxon>Brachypodium</taxon>
    </lineage>
</organism>
<dbReference type="PANTHER" id="PTHR46031:SF37">
    <property type="entry name" value="DRBM DOMAIN-CONTAINING PROTEIN"/>
    <property type="match status" value="1"/>
</dbReference>
<dbReference type="PROSITE" id="PS50137">
    <property type="entry name" value="DS_RBD"/>
    <property type="match status" value="2"/>
</dbReference>
<dbReference type="SUPFAM" id="SSF54768">
    <property type="entry name" value="dsRNA-binding domain-like"/>
    <property type="match status" value="2"/>
</dbReference>
<keyword evidence="2 4" id="KW-0694">RNA-binding</keyword>
<evidence type="ECO:0000313" key="7">
    <source>
        <dbReference type="EMBL" id="KQJ98103.1"/>
    </source>
</evidence>
<name>A0A0Q3FEQ2_BRADI</name>
<dbReference type="GO" id="GO:0005634">
    <property type="term" value="C:nucleus"/>
    <property type="evidence" value="ECO:0000318"/>
    <property type="project" value="GO_Central"/>
</dbReference>
<evidence type="ECO:0000256" key="4">
    <source>
        <dbReference type="PROSITE-ProRule" id="PRU00266"/>
    </source>
</evidence>
<dbReference type="FunFam" id="3.30.160.20:FF:000071">
    <property type="entry name" value="Double-stranded RNA-binding protein 4"/>
    <property type="match status" value="1"/>
</dbReference>
<evidence type="ECO:0000256" key="5">
    <source>
        <dbReference type="SAM" id="MobiDB-lite"/>
    </source>
</evidence>
<accession>A0A0Q3FEQ2</accession>
<evidence type="ECO:0000256" key="2">
    <source>
        <dbReference type="ARBA" id="ARBA00022884"/>
    </source>
</evidence>
<dbReference type="GO" id="GO:0003725">
    <property type="term" value="F:double-stranded RNA binding"/>
    <property type="evidence" value="ECO:0000318"/>
    <property type="project" value="GO_Central"/>
</dbReference>
<protein>
    <recommendedName>
        <fullName evidence="6">DRBM domain-containing protein</fullName>
    </recommendedName>
</protein>
<feature type="compositionally biased region" description="Basic residues" evidence="5">
    <location>
        <begin position="304"/>
        <end position="313"/>
    </location>
</feature>
<evidence type="ECO:0000313" key="8">
    <source>
        <dbReference type="EnsemblPlants" id="KQJ98103"/>
    </source>
</evidence>
<evidence type="ECO:0000256" key="3">
    <source>
        <dbReference type="ARBA" id="ARBA00037597"/>
    </source>
</evidence>
<reference evidence="8" key="3">
    <citation type="submission" date="2018-08" db="UniProtKB">
        <authorList>
            <consortium name="EnsemblPlants"/>
        </authorList>
    </citation>
    <scope>IDENTIFICATION</scope>
    <source>
        <strain evidence="8">cv. Bd21</strain>
    </source>
</reference>
<feature type="compositionally biased region" description="Low complexity" evidence="5">
    <location>
        <begin position="31"/>
        <end position="45"/>
    </location>
</feature>